<accession>A0A7J3V1R3</accession>
<comment type="caution">
    <text evidence="1">The sequence shown here is derived from an EMBL/GenBank/DDBJ whole genome shotgun (WGS) entry which is preliminary data.</text>
</comment>
<dbReference type="AlphaFoldDB" id="A0A7J3V1R3"/>
<evidence type="ECO:0000313" key="1">
    <source>
        <dbReference type="EMBL" id="HHI49593.1"/>
    </source>
</evidence>
<name>A0A7J3V1R3_9CREN</name>
<dbReference type="InterPro" id="IPR036390">
    <property type="entry name" value="WH_DNA-bd_sf"/>
</dbReference>
<proteinExistence type="predicted"/>
<protein>
    <submittedName>
        <fullName evidence="1">Uncharacterized protein</fullName>
    </submittedName>
</protein>
<dbReference type="Gene3D" id="1.10.10.10">
    <property type="entry name" value="Winged helix-like DNA-binding domain superfamily/Winged helix DNA-binding domain"/>
    <property type="match status" value="1"/>
</dbReference>
<gene>
    <name evidence="1" type="ORF">ENL91_05420</name>
</gene>
<sequence length="68" mass="7842">MQLLDEILELLSDGKERKPTDISKDLKVDIALVNEALAFLAEYNFVRRGHNGSYMLDDEVKRVLEIYS</sequence>
<dbReference type="EMBL" id="DRVT01000059">
    <property type="protein sequence ID" value="HHI49593.1"/>
    <property type="molecule type" value="Genomic_DNA"/>
</dbReference>
<dbReference type="SUPFAM" id="SSF46785">
    <property type="entry name" value="Winged helix' DNA-binding domain"/>
    <property type="match status" value="1"/>
</dbReference>
<organism evidence="1">
    <name type="scientific">Candidatus Methanosuratincola petrocarbonis</name>
    <name type="common">ex Vanwonterghem et al. 2016</name>
    <dbReference type="NCBI Taxonomy" id="1867261"/>
    <lineage>
        <taxon>Archaea</taxon>
        <taxon>Thermoproteota</taxon>
        <taxon>Methanosuratincolia</taxon>
        <taxon>Candidatus Methanomethylicales</taxon>
        <taxon>Candidatus Methanomethylicaceae</taxon>
        <taxon>Candidatus Methanosuratincola (ex Vanwonterghem et al. 2016)</taxon>
    </lineage>
</organism>
<reference evidence="1" key="1">
    <citation type="journal article" date="2020" name="mSystems">
        <title>Genome- and Community-Level Interaction Insights into Carbon Utilization and Element Cycling Functions of Hydrothermarchaeota in Hydrothermal Sediment.</title>
        <authorList>
            <person name="Zhou Z."/>
            <person name="Liu Y."/>
            <person name="Xu W."/>
            <person name="Pan J."/>
            <person name="Luo Z.H."/>
            <person name="Li M."/>
        </authorList>
    </citation>
    <scope>NUCLEOTIDE SEQUENCE [LARGE SCALE GENOMIC DNA]</scope>
    <source>
        <strain evidence="1">SpSt-1038</strain>
    </source>
</reference>
<dbReference type="InterPro" id="IPR036388">
    <property type="entry name" value="WH-like_DNA-bd_sf"/>
</dbReference>